<accession>A0A0P7Y4F5</accession>
<dbReference type="Proteomes" id="UP000182800">
    <property type="component" value="Unassembled WGS sequence"/>
</dbReference>
<organism evidence="1 3">
    <name type="scientific">Saliniramus fredricksonii</name>
    <dbReference type="NCBI Taxonomy" id="1653334"/>
    <lineage>
        <taxon>Bacteria</taxon>
        <taxon>Pseudomonadati</taxon>
        <taxon>Pseudomonadota</taxon>
        <taxon>Alphaproteobacteria</taxon>
        <taxon>Hyphomicrobiales</taxon>
        <taxon>Salinarimonadaceae</taxon>
        <taxon>Saliniramus</taxon>
    </lineage>
</organism>
<evidence type="ECO:0000313" key="4">
    <source>
        <dbReference type="Proteomes" id="UP000182800"/>
    </source>
</evidence>
<dbReference type="InterPro" id="IPR010642">
    <property type="entry name" value="Invasion_prot_B"/>
</dbReference>
<dbReference type="STRING" id="1653334.GA0071312_2604"/>
<dbReference type="AlphaFoldDB" id="A0A0P7Y4F5"/>
<keyword evidence="4" id="KW-1185">Reference proteome</keyword>
<dbReference type="Gene3D" id="2.60.40.1880">
    <property type="entry name" value="Invasion associated locus B (IalB) protein"/>
    <property type="match status" value="1"/>
</dbReference>
<evidence type="ECO:0000313" key="1">
    <source>
        <dbReference type="EMBL" id="KPQ09086.1"/>
    </source>
</evidence>
<dbReference type="Pfam" id="PF06776">
    <property type="entry name" value="IalB"/>
    <property type="match status" value="1"/>
</dbReference>
<dbReference type="RefSeq" id="WP_083204562.1">
    <property type="nucleotide sequence ID" value="NZ_FMBM01000002.1"/>
</dbReference>
<reference evidence="1 3" key="1">
    <citation type="submission" date="2015-09" db="EMBL/GenBank/DDBJ databases">
        <title>Identification and resolution of microdiversity through metagenomic sequencing of parallel consortia.</title>
        <authorList>
            <person name="Nelson W.C."/>
            <person name="Romine M.F."/>
            <person name="Lindemann S.R."/>
        </authorList>
    </citation>
    <scope>NUCLEOTIDE SEQUENCE [LARGE SCALE GENOMIC DNA]</scope>
    <source>
        <strain evidence="1">HL-109</strain>
    </source>
</reference>
<dbReference type="InterPro" id="IPR038696">
    <property type="entry name" value="IalB_sf"/>
</dbReference>
<sequence length="219" mass="23414">MKAYALFLRRVEHGLGIARTPTDGGAARTLARCTATRVALALPLFCFAFALAFTPDPAQAAVETQRFDDWELVCRSAEAQDAGADADEAAQAKGGSRDCRISQRLAVAESGQTVFLLTGLPGDAPGSHVAIVSVPLRGYLAPGIELRIDERAPVGILYETCDPSGCHAGFPLEGEILQAFRAGLRARFRVWTARDEPVDLDISLIGFTAAFEALRERGP</sequence>
<evidence type="ECO:0000313" key="3">
    <source>
        <dbReference type="Proteomes" id="UP000050497"/>
    </source>
</evidence>
<gene>
    <name evidence="1" type="primary">ialB</name>
    <name evidence="2" type="ORF">GA0071312_2604</name>
    <name evidence="1" type="ORF">HLUCCO17_16215</name>
</gene>
<reference evidence="2 4" key="2">
    <citation type="submission" date="2016-08" db="EMBL/GenBank/DDBJ databases">
        <authorList>
            <person name="Varghese N."/>
            <person name="Submissions Spin"/>
        </authorList>
    </citation>
    <scope>NUCLEOTIDE SEQUENCE [LARGE SCALE GENOMIC DNA]</scope>
    <source>
        <strain evidence="2 4">HL-109</strain>
    </source>
</reference>
<evidence type="ECO:0000313" key="2">
    <source>
        <dbReference type="EMBL" id="SCC81647.1"/>
    </source>
</evidence>
<protein>
    <submittedName>
        <fullName evidence="1">Invasion locus protein IalB</fullName>
    </submittedName>
    <submittedName>
        <fullName evidence="2">Invasion protein IalB, involved in pathogenesis</fullName>
    </submittedName>
</protein>
<dbReference type="EMBL" id="LJSX01000035">
    <property type="protein sequence ID" value="KPQ09086.1"/>
    <property type="molecule type" value="Genomic_DNA"/>
</dbReference>
<dbReference type="OrthoDB" id="7856957at2"/>
<dbReference type="Proteomes" id="UP000050497">
    <property type="component" value="Unassembled WGS sequence"/>
</dbReference>
<dbReference type="EMBL" id="FMBM01000002">
    <property type="protein sequence ID" value="SCC81647.1"/>
    <property type="molecule type" value="Genomic_DNA"/>
</dbReference>
<proteinExistence type="predicted"/>
<name>A0A0P7Y4F5_9HYPH</name>
<comment type="caution">
    <text evidence="1">The sequence shown here is derived from an EMBL/GenBank/DDBJ whole genome shotgun (WGS) entry which is preliminary data.</text>
</comment>